<dbReference type="Pfam" id="PF07992">
    <property type="entry name" value="Pyr_redox_2"/>
    <property type="match status" value="1"/>
</dbReference>
<dbReference type="InterPro" id="IPR050097">
    <property type="entry name" value="Ferredoxin-NADP_redctase_2"/>
</dbReference>
<dbReference type="PANTHER" id="PTHR48105">
    <property type="entry name" value="THIOREDOXIN REDUCTASE 1-RELATED-RELATED"/>
    <property type="match status" value="1"/>
</dbReference>
<keyword evidence="1" id="KW-0285">Flavoprotein</keyword>
<organism evidence="4 5">
    <name type="scientific">Flectobacillus roseus</name>
    <dbReference type="NCBI Taxonomy" id="502259"/>
    <lineage>
        <taxon>Bacteria</taxon>
        <taxon>Pseudomonadati</taxon>
        <taxon>Bacteroidota</taxon>
        <taxon>Cytophagia</taxon>
        <taxon>Cytophagales</taxon>
        <taxon>Flectobacillaceae</taxon>
        <taxon>Flectobacillus</taxon>
    </lineage>
</organism>
<feature type="domain" description="FAD/NAD(P)-binding" evidence="3">
    <location>
        <begin position="5"/>
        <end position="283"/>
    </location>
</feature>
<dbReference type="Gene3D" id="3.50.50.60">
    <property type="entry name" value="FAD/NAD(P)-binding domain"/>
    <property type="match status" value="2"/>
</dbReference>
<evidence type="ECO:0000313" key="4">
    <source>
        <dbReference type="EMBL" id="MDI9861750.1"/>
    </source>
</evidence>
<accession>A0ABT6YDX7</accession>
<dbReference type="EMBL" id="JASHIF010000022">
    <property type="protein sequence ID" value="MDI9861750.1"/>
    <property type="molecule type" value="Genomic_DNA"/>
</dbReference>
<evidence type="ECO:0000256" key="2">
    <source>
        <dbReference type="ARBA" id="ARBA00023002"/>
    </source>
</evidence>
<evidence type="ECO:0000256" key="1">
    <source>
        <dbReference type="ARBA" id="ARBA00022630"/>
    </source>
</evidence>
<evidence type="ECO:0000313" key="5">
    <source>
        <dbReference type="Proteomes" id="UP001236507"/>
    </source>
</evidence>
<proteinExistence type="predicted"/>
<dbReference type="Proteomes" id="UP001236507">
    <property type="component" value="Unassembled WGS sequence"/>
</dbReference>
<dbReference type="PRINTS" id="PR00368">
    <property type="entry name" value="FADPNR"/>
</dbReference>
<keyword evidence="5" id="KW-1185">Reference proteome</keyword>
<sequence length="299" mass="33387">MLNQYEVIIIGGSYSGLSSAMALGRALRKVLVLDTGKPCNRYTPHSHNFITQDGETPYDIFQKAKSQVLAYQTVDFRENKVLKVLKTEEGFEVKTPDDSFFTKKIILATGIKDIFPDIKGFEDCWGKSILHCPYCHGYEVRNQQIAVVGNGEIGYDFAKLIYQWSTNIVLLTDGKSTLSEEQTNKLISKGIRVIENTIEEYCHVDGQVTYIKLSEDMELSVDAVFARIPFQQSTSFAEDLGCTMLPSGYVQVDEMQRTSVRGVYVVGDSTSMMRSVSVAVATGTKAGAMINKELIEEEF</sequence>
<keyword evidence="2" id="KW-0560">Oxidoreductase</keyword>
<dbReference type="InterPro" id="IPR023753">
    <property type="entry name" value="FAD/NAD-binding_dom"/>
</dbReference>
<protein>
    <submittedName>
        <fullName evidence="4">NAD(P)/FAD-dependent oxidoreductase</fullName>
    </submittedName>
</protein>
<gene>
    <name evidence="4" type="ORF">QM524_21190</name>
</gene>
<evidence type="ECO:0000259" key="3">
    <source>
        <dbReference type="Pfam" id="PF07992"/>
    </source>
</evidence>
<comment type="caution">
    <text evidence="4">The sequence shown here is derived from an EMBL/GenBank/DDBJ whole genome shotgun (WGS) entry which is preliminary data.</text>
</comment>
<dbReference type="PRINTS" id="PR00469">
    <property type="entry name" value="PNDRDTASEII"/>
</dbReference>
<name>A0ABT6YDX7_9BACT</name>
<reference evidence="4 5" key="1">
    <citation type="submission" date="2023-05" db="EMBL/GenBank/DDBJ databases">
        <title>Novel species of genus Flectobacillus isolated from stream in China.</title>
        <authorList>
            <person name="Lu H."/>
        </authorList>
    </citation>
    <scope>NUCLEOTIDE SEQUENCE [LARGE SCALE GENOMIC DNA]</scope>
    <source>
        <strain evidence="4 5">KCTC 42575</strain>
    </source>
</reference>
<dbReference type="RefSeq" id="WP_283346113.1">
    <property type="nucleotide sequence ID" value="NZ_JASHIF010000022.1"/>
</dbReference>
<dbReference type="SUPFAM" id="SSF51905">
    <property type="entry name" value="FAD/NAD(P)-binding domain"/>
    <property type="match status" value="1"/>
</dbReference>
<dbReference type="InterPro" id="IPR036188">
    <property type="entry name" value="FAD/NAD-bd_sf"/>
</dbReference>